<organism evidence="14 15">
    <name type="scientific">Sideroxyarcus emersonii</name>
    <dbReference type="NCBI Taxonomy" id="2764705"/>
    <lineage>
        <taxon>Bacteria</taxon>
        <taxon>Pseudomonadati</taxon>
        <taxon>Pseudomonadota</taxon>
        <taxon>Betaproteobacteria</taxon>
        <taxon>Nitrosomonadales</taxon>
        <taxon>Gallionellaceae</taxon>
        <taxon>Sideroxyarcus</taxon>
    </lineage>
</organism>
<evidence type="ECO:0000256" key="10">
    <source>
        <dbReference type="ARBA" id="ARBA00069363"/>
    </source>
</evidence>
<dbReference type="PANTHER" id="PTHR43226">
    <property type="entry name" value="XAA-PRO AMINOPEPTIDASE 3"/>
    <property type="match status" value="1"/>
</dbReference>
<dbReference type="KEGG" id="seme:MIZ01_0047"/>
<keyword evidence="8" id="KW-0482">Metalloprotease</keyword>
<dbReference type="InterPro" id="IPR029149">
    <property type="entry name" value="Creatin/AminoP/Spt16_N"/>
</dbReference>
<keyword evidence="9" id="KW-0464">Manganese</keyword>
<proteinExistence type="inferred from homology"/>
<dbReference type="EMBL" id="AP023423">
    <property type="protein sequence ID" value="BCK86293.1"/>
    <property type="molecule type" value="Genomic_DNA"/>
</dbReference>
<dbReference type="SUPFAM" id="SSF55920">
    <property type="entry name" value="Creatinase/aminopeptidase"/>
    <property type="match status" value="1"/>
</dbReference>
<dbReference type="NCBIfam" id="NF008131">
    <property type="entry name" value="PRK10879.1"/>
    <property type="match status" value="1"/>
</dbReference>
<keyword evidence="14" id="KW-0031">Aminopeptidase</keyword>
<dbReference type="PRINTS" id="PR00599">
    <property type="entry name" value="MAPEPTIDASE"/>
</dbReference>
<dbReference type="SUPFAM" id="SSF53092">
    <property type="entry name" value="Creatinase/prolidase N-terminal domain"/>
    <property type="match status" value="1"/>
</dbReference>
<accession>A0AAN1X7M3</accession>
<reference evidence="14 15" key="1">
    <citation type="journal article" date="2022" name="Int. J. Syst. Evol. Microbiol.">
        <title>&lt;i&gt;Sideroxyarcus emersonii&lt;/i&gt; gen. nov. sp. nov., a neutrophilic, microaerobic iron- and thiosulfate-oxidizing bacterium isolated from iron-rich wetland sediment.</title>
        <authorList>
            <person name="Kato S."/>
            <person name="Itoh T."/>
            <person name="Iino T."/>
            <person name="Ohkuma M."/>
        </authorList>
    </citation>
    <scope>NUCLEOTIDE SEQUENCE [LARGE SCALE GENOMIC DNA]</scope>
    <source>
        <strain evidence="14 15">MIZ01</strain>
    </source>
</reference>
<evidence type="ECO:0000256" key="11">
    <source>
        <dbReference type="ARBA" id="ARBA00075356"/>
    </source>
</evidence>
<dbReference type="AlphaFoldDB" id="A0AAN1X7M3"/>
<dbReference type="GO" id="GO:0030145">
    <property type="term" value="F:manganese ion binding"/>
    <property type="evidence" value="ECO:0007669"/>
    <property type="project" value="InterPro"/>
</dbReference>
<dbReference type="InterPro" id="IPR000994">
    <property type="entry name" value="Pept_M24"/>
</dbReference>
<dbReference type="PROSITE" id="PS00491">
    <property type="entry name" value="PROLINE_PEPTIDASE"/>
    <property type="match status" value="1"/>
</dbReference>
<keyword evidence="6" id="KW-0479">Metal-binding</keyword>
<dbReference type="InterPro" id="IPR001131">
    <property type="entry name" value="Peptidase_M24B_aminopep-P_CS"/>
</dbReference>
<evidence type="ECO:0000256" key="9">
    <source>
        <dbReference type="ARBA" id="ARBA00023211"/>
    </source>
</evidence>
<evidence type="ECO:0000259" key="13">
    <source>
        <dbReference type="SMART" id="SM01011"/>
    </source>
</evidence>
<feature type="domain" description="Aminopeptidase P N-terminal" evidence="13">
    <location>
        <begin position="5"/>
        <end position="137"/>
    </location>
</feature>
<dbReference type="CDD" id="cd01087">
    <property type="entry name" value="Prolidase"/>
    <property type="match status" value="1"/>
</dbReference>
<sequence>MPGMSDTAIYAERRKRLQSQMQSGIAIIPTAPEAVRNADAHYDYRHDSHFYYLTGFAEPEAVLVLVAGEQMQAILFCREKNAEREIWDGFRYGPDAASEKFGFDAAYPIAQLDEKLAELMGNQPVLYYPVGADAGWDARIIRLREAVKAKSRSGIRAPGEIRDVREPINEMRLVKDAHEQDIMRRAATISAGAHRRAMRFTRPGRFEYEVEAELLHEFCRHGARHPAYTSIVAGGANACTLHYVGNNARLNDGDLLLIDAGCELDGYAADITRTFPVNGRFSPAQKDVYEIVLAAQAAAISAAKPGMRWNAPHEAALRVLAQGFIDLRLCRGSLESVLETESYKQFYMHRTGHWLGMDVHDVGEYKLDGQWRPLQPGMALTVEPGCYIRPSDSVPRDLWNIGIRIEDDVLITAKGNEVLTRDTPKTVSEIEEVMRHE</sequence>
<dbReference type="EC" id="3.4.11.9" evidence="4"/>
<evidence type="ECO:0000256" key="2">
    <source>
        <dbReference type="ARBA" id="ARBA00001936"/>
    </source>
</evidence>
<dbReference type="Proteomes" id="UP001320326">
    <property type="component" value="Chromosome"/>
</dbReference>
<dbReference type="Gene3D" id="3.40.350.10">
    <property type="entry name" value="Creatinase/prolidase N-terminal domain"/>
    <property type="match status" value="1"/>
</dbReference>
<evidence type="ECO:0000313" key="14">
    <source>
        <dbReference type="EMBL" id="BCK86293.1"/>
    </source>
</evidence>
<dbReference type="Pfam" id="PF05195">
    <property type="entry name" value="AMP_N"/>
    <property type="match status" value="1"/>
</dbReference>
<evidence type="ECO:0000256" key="7">
    <source>
        <dbReference type="ARBA" id="ARBA00022801"/>
    </source>
</evidence>
<dbReference type="GO" id="GO:0070006">
    <property type="term" value="F:metalloaminopeptidase activity"/>
    <property type="evidence" value="ECO:0007669"/>
    <property type="project" value="InterPro"/>
</dbReference>
<dbReference type="InterPro" id="IPR036005">
    <property type="entry name" value="Creatinase/aminopeptidase-like"/>
</dbReference>
<evidence type="ECO:0000256" key="4">
    <source>
        <dbReference type="ARBA" id="ARBA00012574"/>
    </source>
</evidence>
<dbReference type="InterPro" id="IPR007865">
    <property type="entry name" value="Aminopep_P_N"/>
</dbReference>
<name>A0AAN1X7M3_9PROT</name>
<evidence type="ECO:0000256" key="3">
    <source>
        <dbReference type="ARBA" id="ARBA00008766"/>
    </source>
</evidence>
<keyword evidence="7" id="KW-0378">Hydrolase</keyword>
<evidence type="ECO:0000256" key="6">
    <source>
        <dbReference type="ARBA" id="ARBA00022723"/>
    </source>
</evidence>
<dbReference type="PANTHER" id="PTHR43226:SF4">
    <property type="entry name" value="XAA-PRO AMINOPEPTIDASE 3"/>
    <property type="match status" value="1"/>
</dbReference>
<keyword evidence="5" id="KW-0645">Protease</keyword>
<dbReference type="InterPro" id="IPR001714">
    <property type="entry name" value="Pept_M24_MAP"/>
</dbReference>
<gene>
    <name evidence="14" type="ORF">MIZ01_0047</name>
</gene>
<dbReference type="GO" id="GO:0006508">
    <property type="term" value="P:proteolysis"/>
    <property type="evidence" value="ECO:0007669"/>
    <property type="project" value="UniProtKB-KW"/>
</dbReference>
<dbReference type="Gene3D" id="3.90.230.10">
    <property type="entry name" value="Creatinase/methionine aminopeptidase superfamily"/>
    <property type="match status" value="1"/>
</dbReference>
<dbReference type="FunFam" id="3.90.230.10:FF:000002">
    <property type="entry name" value="Xaa-Pro aminopeptidase 3"/>
    <property type="match status" value="1"/>
</dbReference>
<evidence type="ECO:0000256" key="5">
    <source>
        <dbReference type="ARBA" id="ARBA00022670"/>
    </source>
</evidence>
<evidence type="ECO:0000313" key="15">
    <source>
        <dbReference type="Proteomes" id="UP001320326"/>
    </source>
</evidence>
<dbReference type="Pfam" id="PF00557">
    <property type="entry name" value="Peptidase_M24"/>
    <property type="match status" value="1"/>
</dbReference>
<keyword evidence="15" id="KW-1185">Reference proteome</keyword>
<dbReference type="SMART" id="SM01011">
    <property type="entry name" value="AMP_N"/>
    <property type="match status" value="1"/>
</dbReference>
<comment type="cofactor">
    <cofactor evidence="2">
        <name>Mn(2+)</name>
        <dbReference type="ChEBI" id="CHEBI:29035"/>
    </cofactor>
</comment>
<evidence type="ECO:0000256" key="12">
    <source>
        <dbReference type="ARBA" id="ARBA00081411"/>
    </source>
</evidence>
<dbReference type="InterPro" id="IPR052433">
    <property type="entry name" value="X-Pro_dipept-like"/>
</dbReference>
<comment type="similarity">
    <text evidence="3">Belongs to the peptidase M24B family.</text>
</comment>
<evidence type="ECO:0000256" key="8">
    <source>
        <dbReference type="ARBA" id="ARBA00023049"/>
    </source>
</evidence>
<evidence type="ECO:0000256" key="1">
    <source>
        <dbReference type="ARBA" id="ARBA00001424"/>
    </source>
</evidence>
<protein>
    <recommendedName>
        <fullName evidence="10">Xaa-Pro aminopeptidase</fullName>
        <ecNumber evidence="4">3.4.11.9</ecNumber>
    </recommendedName>
    <alternativeName>
        <fullName evidence="11">Aminopeptidase P II</fullName>
    </alternativeName>
    <alternativeName>
        <fullName evidence="12">X-Pro aminopeptidase</fullName>
    </alternativeName>
</protein>
<comment type="catalytic activity">
    <reaction evidence="1">
        <text>Release of any N-terminal amino acid, including proline, that is linked to proline, even from a dipeptide or tripeptide.</text>
        <dbReference type="EC" id="3.4.11.9"/>
    </reaction>
</comment>
<dbReference type="GO" id="GO:0005829">
    <property type="term" value="C:cytosol"/>
    <property type="evidence" value="ECO:0007669"/>
    <property type="project" value="TreeGrafter"/>
</dbReference>